<dbReference type="AlphaFoldDB" id="A0A556MVB4"/>
<dbReference type="InterPro" id="IPR011990">
    <property type="entry name" value="TPR-like_helical_dom_sf"/>
</dbReference>
<feature type="repeat" description="TPR" evidence="3">
    <location>
        <begin position="97"/>
        <end position="130"/>
    </location>
</feature>
<evidence type="ECO:0000256" key="2">
    <source>
        <dbReference type="ARBA" id="ARBA00022803"/>
    </source>
</evidence>
<dbReference type="PROSITE" id="PS50005">
    <property type="entry name" value="TPR"/>
    <property type="match status" value="2"/>
</dbReference>
<sequence length="332" mass="36953">MKNYYRSLLTLILLFGAVTLFGQERPATHTDSLMQAGMALYDAGKYTEAMGKYEEVLKIYPESRTALYEKALTLSAMGKNDDAIVIFEKLVSILHSAEAYAGLGNAYDMKGDSQKAIEYYKQGIAHWPKDRNLWFNLCVCYARQQNYVQSELAATEAIKADPKHLRSYQNYAVAAYHQGRNAEALLGLSNFLMFGSNSYSLASCQIIKDILHATPAGNVDPIAKMQQQTIAQAVAASTSGKTNLTAIDSLTLQLTASYKAIKAQEDQYGSPFFSKYFGSYFGDIAASNYMDVYTRFIGVSLAPQENLAWLKAHPDDIKAFNTWLSTEKRDVQ</sequence>
<proteinExistence type="predicted"/>
<keyword evidence="1" id="KW-0677">Repeat</keyword>
<dbReference type="PANTHER" id="PTHR44858:SF1">
    <property type="entry name" value="UDP-N-ACETYLGLUCOSAMINE--PEPTIDE N-ACETYLGLUCOSAMINYLTRANSFERASE SPINDLY-RELATED"/>
    <property type="match status" value="1"/>
</dbReference>
<dbReference type="InterPro" id="IPR050498">
    <property type="entry name" value="Ycf3"/>
</dbReference>
<protein>
    <submittedName>
        <fullName evidence="4">Tetratricopeptide repeat protein</fullName>
    </submittedName>
</protein>
<dbReference type="Gene3D" id="1.25.40.10">
    <property type="entry name" value="Tetratricopeptide repeat domain"/>
    <property type="match status" value="2"/>
</dbReference>
<gene>
    <name evidence="4" type="ORF">FO440_06335</name>
</gene>
<evidence type="ECO:0000313" key="4">
    <source>
        <dbReference type="EMBL" id="TSJ43803.1"/>
    </source>
</evidence>
<feature type="repeat" description="TPR" evidence="3">
    <location>
        <begin position="30"/>
        <end position="63"/>
    </location>
</feature>
<comment type="caution">
    <text evidence="4">The sequence shown here is derived from an EMBL/GenBank/DDBJ whole genome shotgun (WGS) entry which is preliminary data.</text>
</comment>
<dbReference type="GO" id="GO:0009279">
    <property type="term" value="C:cell outer membrane"/>
    <property type="evidence" value="ECO:0007669"/>
    <property type="project" value="TreeGrafter"/>
</dbReference>
<reference evidence="4 5" key="1">
    <citation type="submission" date="2019-07" db="EMBL/GenBank/DDBJ databases">
        <authorList>
            <person name="Huq M.A."/>
        </authorList>
    </citation>
    <scope>NUCLEOTIDE SEQUENCE [LARGE SCALE GENOMIC DNA]</scope>
    <source>
        <strain evidence="4 5">MAH-19</strain>
    </source>
</reference>
<dbReference type="EMBL" id="VLPK01000001">
    <property type="protein sequence ID" value="TSJ43803.1"/>
    <property type="molecule type" value="Genomic_DNA"/>
</dbReference>
<accession>A0A556MVB4</accession>
<dbReference type="Pfam" id="PF13432">
    <property type="entry name" value="TPR_16"/>
    <property type="match status" value="1"/>
</dbReference>
<dbReference type="Pfam" id="PF13174">
    <property type="entry name" value="TPR_6"/>
    <property type="match status" value="1"/>
</dbReference>
<evidence type="ECO:0000313" key="5">
    <source>
        <dbReference type="Proteomes" id="UP000318733"/>
    </source>
</evidence>
<organism evidence="4 5">
    <name type="scientific">Mucilaginibacter corticis</name>
    <dbReference type="NCBI Taxonomy" id="2597670"/>
    <lineage>
        <taxon>Bacteria</taxon>
        <taxon>Pseudomonadati</taxon>
        <taxon>Bacteroidota</taxon>
        <taxon>Sphingobacteriia</taxon>
        <taxon>Sphingobacteriales</taxon>
        <taxon>Sphingobacteriaceae</taxon>
        <taxon>Mucilaginibacter</taxon>
    </lineage>
</organism>
<dbReference type="InterPro" id="IPR019734">
    <property type="entry name" value="TPR_rpt"/>
</dbReference>
<dbReference type="SMART" id="SM00028">
    <property type="entry name" value="TPR"/>
    <property type="match status" value="3"/>
</dbReference>
<keyword evidence="2 3" id="KW-0802">TPR repeat</keyword>
<dbReference type="Pfam" id="PF13424">
    <property type="entry name" value="TPR_12"/>
    <property type="match status" value="1"/>
</dbReference>
<evidence type="ECO:0000256" key="3">
    <source>
        <dbReference type="PROSITE-ProRule" id="PRU00339"/>
    </source>
</evidence>
<dbReference type="OrthoDB" id="9771112at2"/>
<name>A0A556MVB4_9SPHI</name>
<dbReference type="Proteomes" id="UP000318733">
    <property type="component" value="Unassembled WGS sequence"/>
</dbReference>
<evidence type="ECO:0000256" key="1">
    <source>
        <dbReference type="ARBA" id="ARBA00022737"/>
    </source>
</evidence>
<dbReference type="SUPFAM" id="SSF48452">
    <property type="entry name" value="TPR-like"/>
    <property type="match status" value="1"/>
</dbReference>
<dbReference type="PANTHER" id="PTHR44858">
    <property type="entry name" value="TETRATRICOPEPTIDE REPEAT PROTEIN 6"/>
    <property type="match status" value="1"/>
</dbReference>
<dbReference type="RefSeq" id="WP_144247369.1">
    <property type="nucleotide sequence ID" value="NZ_VLPK01000001.1"/>
</dbReference>
<keyword evidence="5" id="KW-1185">Reference proteome</keyword>
<dbReference type="GO" id="GO:0046813">
    <property type="term" value="P:receptor-mediated virion attachment to host cell"/>
    <property type="evidence" value="ECO:0007669"/>
    <property type="project" value="TreeGrafter"/>
</dbReference>